<organism evidence="2 3">
    <name type="scientific">Pseudomonas linyingensis</name>
    <dbReference type="NCBI Taxonomy" id="915471"/>
    <lineage>
        <taxon>Bacteria</taxon>
        <taxon>Pseudomonadati</taxon>
        <taxon>Pseudomonadota</taxon>
        <taxon>Gammaproteobacteria</taxon>
        <taxon>Pseudomonadales</taxon>
        <taxon>Pseudomonadaceae</taxon>
        <taxon>Pseudomonas</taxon>
    </lineage>
</organism>
<dbReference type="Proteomes" id="UP000242930">
    <property type="component" value="Unassembled WGS sequence"/>
</dbReference>
<protein>
    <submittedName>
        <fullName evidence="2">Uncharacterized protein</fullName>
    </submittedName>
</protein>
<dbReference type="RefSeq" id="WP_090312004.1">
    <property type="nucleotide sequence ID" value="NZ_FNZE01000011.1"/>
</dbReference>
<keyword evidence="1" id="KW-0175">Coiled coil</keyword>
<reference evidence="3" key="1">
    <citation type="submission" date="2016-10" db="EMBL/GenBank/DDBJ databases">
        <authorList>
            <person name="Varghese N."/>
            <person name="Submissions S."/>
        </authorList>
    </citation>
    <scope>NUCLEOTIDE SEQUENCE [LARGE SCALE GENOMIC DNA]</scope>
    <source>
        <strain evidence="3">LMG 25967</strain>
    </source>
</reference>
<evidence type="ECO:0000256" key="1">
    <source>
        <dbReference type="SAM" id="Coils"/>
    </source>
</evidence>
<proteinExistence type="predicted"/>
<dbReference type="AlphaFoldDB" id="A0A1H7A6S1"/>
<evidence type="ECO:0000313" key="2">
    <source>
        <dbReference type="EMBL" id="SEJ57580.1"/>
    </source>
</evidence>
<feature type="coiled-coil region" evidence="1">
    <location>
        <begin position="61"/>
        <end position="88"/>
    </location>
</feature>
<evidence type="ECO:0000313" key="3">
    <source>
        <dbReference type="Proteomes" id="UP000242930"/>
    </source>
</evidence>
<dbReference type="STRING" id="915471.SAMN05216201_11156"/>
<gene>
    <name evidence="2" type="ORF">SAMN05216201_11156</name>
</gene>
<feature type="coiled-coil region" evidence="1">
    <location>
        <begin position="2"/>
        <end position="29"/>
    </location>
</feature>
<accession>A0A1H7A6S1</accession>
<name>A0A1H7A6S1_9PSED</name>
<dbReference type="EMBL" id="FNZE01000011">
    <property type="protein sequence ID" value="SEJ57580.1"/>
    <property type="molecule type" value="Genomic_DNA"/>
</dbReference>
<sequence length="94" mass="10760">MADLQEMTVAGLEKRKAKLLEQHQVERKREQRARGVVVIKGTGHRPSKVRINPGRRDRVALEKAGEAMREITRQLRALEVELDRRARSEAPARA</sequence>
<keyword evidence="3" id="KW-1185">Reference proteome</keyword>